<dbReference type="Pfam" id="PF04954">
    <property type="entry name" value="SIP"/>
    <property type="match status" value="1"/>
</dbReference>
<organism evidence="2 3">
    <name type="scientific">Umezawaea endophytica</name>
    <dbReference type="NCBI Taxonomy" id="1654476"/>
    <lineage>
        <taxon>Bacteria</taxon>
        <taxon>Bacillati</taxon>
        <taxon>Actinomycetota</taxon>
        <taxon>Actinomycetes</taxon>
        <taxon>Pseudonocardiales</taxon>
        <taxon>Pseudonocardiaceae</taxon>
        <taxon>Umezawaea</taxon>
    </lineage>
</organism>
<proteinExistence type="predicted"/>
<evidence type="ECO:0000313" key="2">
    <source>
        <dbReference type="EMBL" id="MCS7481174.1"/>
    </source>
</evidence>
<dbReference type="Pfam" id="PF08021">
    <property type="entry name" value="FAD_binding_9"/>
    <property type="match status" value="1"/>
</dbReference>
<sequence>MQQLPIRQLEVVAVRRITPRMARVTFGGADLADYASVELDQQVKLYFPRPGQSRPVLPSPDTDFMSWYQAYSAIPEPERPWMRSYTIRAHHPDSATVDIDFVLDDHAGPATRWAETARPGAVLSMFGPSATFARPTSLTTSIDQADWLLLVGDATALPAITSILEGVSDGTSAVAYVEVADEAEHQVLPGNAAVHWLDRDDSTAPPGALLVDALAAATLPAGVPFAWLAGEAGAVRTLRRHLIDDRGLPTSSIDFTGHWRLSLSQDDAPTQDDIEEANERLAAAQ</sequence>
<dbReference type="InterPro" id="IPR039261">
    <property type="entry name" value="FNR_nucleotide-bd"/>
</dbReference>
<protein>
    <submittedName>
        <fullName evidence="2">Siderophore-interacting protein</fullName>
    </submittedName>
</protein>
<keyword evidence="3" id="KW-1185">Reference proteome</keyword>
<dbReference type="InterPro" id="IPR039374">
    <property type="entry name" value="SIP_fam"/>
</dbReference>
<feature type="domain" description="FAD-binding FR-type" evidence="1">
    <location>
        <begin position="4"/>
        <end position="135"/>
    </location>
</feature>
<evidence type="ECO:0000313" key="3">
    <source>
        <dbReference type="Proteomes" id="UP001141259"/>
    </source>
</evidence>
<dbReference type="RefSeq" id="WP_259626670.1">
    <property type="nucleotide sequence ID" value="NZ_JANYMP010000017.1"/>
</dbReference>
<dbReference type="PANTHER" id="PTHR30157:SF0">
    <property type="entry name" value="NADPH-DEPENDENT FERRIC-CHELATE REDUCTASE"/>
    <property type="match status" value="1"/>
</dbReference>
<dbReference type="InterPro" id="IPR017938">
    <property type="entry name" value="Riboflavin_synthase-like_b-brl"/>
</dbReference>
<name>A0A9X2VR92_9PSEU</name>
<dbReference type="AlphaFoldDB" id="A0A9X2VR92"/>
<reference evidence="2" key="1">
    <citation type="submission" date="2022-08" db="EMBL/GenBank/DDBJ databases">
        <authorList>
            <person name="Tistechok S."/>
            <person name="Samborskyy M."/>
            <person name="Roman I."/>
        </authorList>
    </citation>
    <scope>NUCLEOTIDE SEQUENCE</scope>
    <source>
        <strain evidence="2">DSM 103496</strain>
    </source>
</reference>
<dbReference type="PROSITE" id="PS51384">
    <property type="entry name" value="FAD_FR"/>
    <property type="match status" value="1"/>
</dbReference>
<dbReference type="PANTHER" id="PTHR30157">
    <property type="entry name" value="FERRIC REDUCTASE, NADPH-DEPENDENT"/>
    <property type="match status" value="1"/>
</dbReference>
<gene>
    <name evidence="2" type="ORF">NZH93_30330</name>
</gene>
<dbReference type="Proteomes" id="UP001141259">
    <property type="component" value="Unassembled WGS sequence"/>
</dbReference>
<dbReference type="GO" id="GO:0016491">
    <property type="term" value="F:oxidoreductase activity"/>
    <property type="evidence" value="ECO:0007669"/>
    <property type="project" value="InterPro"/>
</dbReference>
<evidence type="ECO:0000259" key="1">
    <source>
        <dbReference type="PROSITE" id="PS51384"/>
    </source>
</evidence>
<dbReference type="Gene3D" id="2.40.30.10">
    <property type="entry name" value="Translation factors"/>
    <property type="match status" value="1"/>
</dbReference>
<dbReference type="Gene3D" id="3.40.50.80">
    <property type="entry name" value="Nucleotide-binding domain of ferredoxin-NADP reductase (FNR) module"/>
    <property type="match status" value="1"/>
</dbReference>
<dbReference type="EMBL" id="JANYMP010000017">
    <property type="protein sequence ID" value="MCS7481174.1"/>
    <property type="molecule type" value="Genomic_DNA"/>
</dbReference>
<comment type="caution">
    <text evidence="2">The sequence shown here is derived from an EMBL/GenBank/DDBJ whole genome shotgun (WGS) entry which is preliminary data.</text>
</comment>
<dbReference type="InterPro" id="IPR007037">
    <property type="entry name" value="SIP_rossman_dom"/>
</dbReference>
<dbReference type="CDD" id="cd06193">
    <property type="entry name" value="siderophore_interacting"/>
    <property type="match status" value="1"/>
</dbReference>
<dbReference type="InterPro" id="IPR017927">
    <property type="entry name" value="FAD-bd_FR_type"/>
</dbReference>
<dbReference type="SUPFAM" id="SSF63380">
    <property type="entry name" value="Riboflavin synthase domain-like"/>
    <property type="match status" value="1"/>
</dbReference>
<dbReference type="InterPro" id="IPR013113">
    <property type="entry name" value="SIP_FAD-bd"/>
</dbReference>
<accession>A0A9X2VR92</accession>